<feature type="active site" description="Proton donor/acceptor" evidence="9">
    <location>
        <position position="310"/>
    </location>
</feature>
<dbReference type="SMART" id="SM00631">
    <property type="entry name" value="Zn_pept"/>
    <property type="match status" value="3"/>
</dbReference>
<feature type="chain" id="PRO_5036486214" evidence="11">
    <location>
        <begin position="30"/>
        <end position="1703"/>
    </location>
</feature>
<dbReference type="PRINTS" id="PR00765">
    <property type="entry name" value="CRBOXYPTASEA"/>
</dbReference>
<protein>
    <submittedName>
        <fullName evidence="13">Carboxypeptidase D</fullName>
    </submittedName>
</protein>
<dbReference type="InterPro" id="IPR008969">
    <property type="entry name" value="CarboxyPept-like_regulatory"/>
</dbReference>
<comment type="caution">
    <text evidence="9">Lacks conserved residue(s) required for the propagation of feature annotation.</text>
</comment>
<dbReference type="Proteomes" id="UP000887116">
    <property type="component" value="Unassembled WGS sequence"/>
</dbReference>
<dbReference type="Gene3D" id="3.40.630.10">
    <property type="entry name" value="Zn peptidases"/>
    <property type="match status" value="4"/>
</dbReference>
<evidence type="ECO:0000256" key="10">
    <source>
        <dbReference type="SAM" id="Phobius"/>
    </source>
</evidence>
<comment type="cofactor">
    <cofactor evidence="1">
        <name>Zn(2+)</name>
        <dbReference type="ChEBI" id="CHEBI:29105"/>
    </cofactor>
</comment>
<evidence type="ECO:0000256" key="1">
    <source>
        <dbReference type="ARBA" id="ARBA00001947"/>
    </source>
</evidence>
<dbReference type="InterPro" id="IPR000834">
    <property type="entry name" value="Peptidase_M14"/>
</dbReference>
<keyword evidence="11" id="KW-0732">Signal</keyword>
<keyword evidence="10" id="KW-1133">Transmembrane helix</keyword>
<feature type="active site" description="Proton donor/acceptor" evidence="9">
    <location>
        <position position="763"/>
    </location>
</feature>
<dbReference type="InterPro" id="IPR057247">
    <property type="entry name" value="CARBOXYPEPT_ZN_2"/>
</dbReference>
<dbReference type="CDD" id="cd11308">
    <property type="entry name" value="Peptidase_M14NE-CP-C_like"/>
    <property type="match status" value="3"/>
</dbReference>
<feature type="domain" description="Peptidase M14" evidence="12">
    <location>
        <begin position="499"/>
        <end position="793"/>
    </location>
</feature>
<dbReference type="PANTHER" id="PTHR11532">
    <property type="entry name" value="PROTEASE M14 CARBOXYPEPTIDASE"/>
    <property type="match status" value="1"/>
</dbReference>
<dbReference type="PROSITE" id="PS52035">
    <property type="entry name" value="PEPTIDASE_M14"/>
    <property type="match status" value="4"/>
</dbReference>
<evidence type="ECO:0000256" key="4">
    <source>
        <dbReference type="ARBA" id="ARBA00022670"/>
    </source>
</evidence>
<feature type="domain" description="Peptidase M14" evidence="12">
    <location>
        <begin position="893"/>
        <end position="1154"/>
    </location>
</feature>
<dbReference type="InterPro" id="IPR050753">
    <property type="entry name" value="Peptidase_M14_domain"/>
</dbReference>
<keyword evidence="3 13" id="KW-0121">Carboxypeptidase</keyword>
<comment type="similarity">
    <text evidence="2 9">Belongs to the peptidase M14 family.</text>
</comment>
<dbReference type="GO" id="GO:0008270">
    <property type="term" value="F:zinc ion binding"/>
    <property type="evidence" value="ECO:0007669"/>
    <property type="project" value="InterPro"/>
</dbReference>
<dbReference type="Gene3D" id="2.60.40.1120">
    <property type="entry name" value="Carboxypeptidase-like, regulatory domain"/>
    <property type="match status" value="4"/>
</dbReference>
<organism evidence="13 14">
    <name type="scientific">Trichonephila clavata</name>
    <name type="common">Joro spider</name>
    <name type="synonym">Nephila clavata</name>
    <dbReference type="NCBI Taxonomy" id="2740835"/>
    <lineage>
        <taxon>Eukaryota</taxon>
        <taxon>Metazoa</taxon>
        <taxon>Ecdysozoa</taxon>
        <taxon>Arthropoda</taxon>
        <taxon>Chelicerata</taxon>
        <taxon>Arachnida</taxon>
        <taxon>Araneae</taxon>
        <taxon>Araneomorphae</taxon>
        <taxon>Entelegynae</taxon>
        <taxon>Araneoidea</taxon>
        <taxon>Nephilidae</taxon>
        <taxon>Trichonephila</taxon>
    </lineage>
</organism>
<keyword evidence="10" id="KW-0812">Transmembrane</keyword>
<dbReference type="Pfam" id="PF13620">
    <property type="entry name" value="CarboxypepD_reg"/>
    <property type="match status" value="3"/>
</dbReference>
<dbReference type="CDD" id="cd03858">
    <property type="entry name" value="M14_CP_N-E_like"/>
    <property type="match status" value="1"/>
</dbReference>
<dbReference type="GO" id="GO:0005615">
    <property type="term" value="C:extracellular space"/>
    <property type="evidence" value="ECO:0007669"/>
    <property type="project" value="TreeGrafter"/>
</dbReference>
<feature type="domain" description="Peptidase M14" evidence="12">
    <location>
        <begin position="1240"/>
        <end position="1517"/>
    </location>
</feature>
<gene>
    <name evidence="13" type="primary">Cpd</name>
    <name evidence="13" type="ORF">TNCT_704191</name>
</gene>
<evidence type="ECO:0000313" key="14">
    <source>
        <dbReference type="Proteomes" id="UP000887116"/>
    </source>
</evidence>
<keyword evidence="10" id="KW-0472">Membrane</keyword>
<keyword evidence="5" id="KW-0479">Metal-binding</keyword>
<keyword evidence="6" id="KW-0378">Hydrolase</keyword>
<sequence length="1703" mass="190181">MAARKLNRCFDRINLRVVLCTLFLSSIHCSINAQAPSLDLKEWDVTRYHHYNEVKQVVFKLAEDFKSLANVYSIGQSVERRELYVIHITSNVSDNKPMFKYVANMHGNEAVGRELLLHLAHYLLNNYGKDERVTKLVDTVDIHLMPSANPDGFEAALEGDCFGTKRPSGRENANGIDLNRDFPDQFSVTDINNMTAGRQPETLNLMTWIVSNPFVLSANLHGGAVVASYPFDDSKYHKIQGYKSISPDDKVFQHLAHIYANSHAYMQKGNVCQDDDFPGGITNGAEWYDVPGGMQDFNYVYSNCFEITLELSCCKYPKAVNLSGEWNNNKEALLSFIEQIHIGIKGRIVDSATKEGIEQAFVRVSGIDHNVTTTKTGHYWRLLLPGLYTIEFSSYGYSSETKLVVVKEGSVEEINVELHPSVVEKIISSTTLPPAAGVPNVTISHSVTADESAATTASSFSTSAITVSSIITSNTGYTTTVFNSDELDIKKSFLPIDFKHHHYDSLVAILKNISLKCPEITRLYSIGHTIENRELYVIEMSDNPGIHEPGEPEFKYVGNMHGNEVVGREMLLYLAEYFCNQYETDPRIKTLLDNTRIHIMPSMNPDGYENSREGDFDGMDGRENANGVDLNRNFPDQFGLTKENAILQPETRAVMTWILSYPFVLSANLHGGSLVANYPFDNNVEGTDGLYSKSPDDKVFRRLASVYSNKHPTMHLGEPCKGQGKLNESFPGGITNGAAWYNVPGGMQDWNYLHSNCFEITLELGCYKYPYARDLPQYWKSNKEPLISLIEQVHSGVHGFVLDKNANGIRNASIHVVGIDHDVVTANFGDFWRLLSPGNYVLVASSHGYSRSTREVVVPDDSKGIQVNFTLDNEFFDWLQKEDFGILDNIDDRYLSNFELHNSLTKLAADNPNLVKPMANFGHDGRKALNFIIISSEIENSDHKPKVAIVGGLHKDQPSGREICARLARHLVEGYKQGDQSIISLLDKVAIHIIPSVDNRGFGNSHKSESELDFGDKFGEEYDGVFGPVEGLKSNLNSYHYSSLISIEGGGLEISYPYSVMETENSQVVDTFKFLSRSFVTHHQLLSKGSMCGDQNVSSIPDQVPNSLLSYAYEKHGTIAIAAHISCCTHPEPSELPRLWVNNLQPLMHFLSASFQGVFGHIRNSSGYPLKDASVHLLHDERVIPVEQDSAFFAVTLASGSYELIFSCPHHENVTKSVVINEGDLLKLDVVLDSVISEIKYHDDSSMAKALQLIENHYPSITKLFSIGKSKSGKELWVLKISSPKTDESTLPAVRLVSGLNGYEPVATEILIQFAVELVTLYGKDTTITNIVDKTVIYIAPLLDPDSSLRPLNKDCSIRNTNNLLNRNFGDSDRNSYPEITAIKKWISSNPTVLSAAIFGGAEVVAYPFQDSSDSSVMSKEEENVFIQLAKVYSTNHPTMHDGNFRCMSSTYNFSDGITKASSLHSHKGSYLDYNFYEGEGYDLAIYIGCCSFVKPEELAKVWLNSKKSLLNFVRQARNGISGSISTSNNKPIPHAQIIVRGLDRSFTSNLKGFYHILLFSGEYVVTVTADGHLPLTKIVHVYPGDATIVDFKLKSDNRIMGIPRYSFFIILGTVGLLLLVTLLCIYSTILYRRRRGYVFHKLDQGQCLFEDDEKSGVLKLSSNKLLNTSEYHDDSSSEDELYNTYAWKNGNKKQKKWLLGST</sequence>
<evidence type="ECO:0000256" key="3">
    <source>
        <dbReference type="ARBA" id="ARBA00022645"/>
    </source>
</evidence>
<proteinExistence type="inferred from homology"/>
<keyword evidence="8" id="KW-0325">Glycoprotein</keyword>
<evidence type="ECO:0000256" key="11">
    <source>
        <dbReference type="SAM" id="SignalP"/>
    </source>
</evidence>
<evidence type="ECO:0000313" key="13">
    <source>
        <dbReference type="EMBL" id="GFQ96732.1"/>
    </source>
</evidence>
<dbReference type="CDD" id="cd03868">
    <property type="entry name" value="M14_CPD_I"/>
    <property type="match status" value="1"/>
</dbReference>
<dbReference type="FunFam" id="3.40.630.10:FF:000020">
    <property type="entry name" value="Carboxypeptidase D"/>
    <property type="match status" value="2"/>
</dbReference>
<dbReference type="SUPFAM" id="SSF53187">
    <property type="entry name" value="Zn-dependent exopeptidases"/>
    <property type="match status" value="4"/>
</dbReference>
<dbReference type="PROSITE" id="PS00132">
    <property type="entry name" value="CARBOXYPEPT_ZN_1"/>
    <property type="match status" value="2"/>
</dbReference>
<accession>A0A8X6G6D3</accession>
<dbReference type="InterPro" id="IPR057246">
    <property type="entry name" value="CARBOXYPEPT_ZN_1"/>
</dbReference>
<evidence type="ECO:0000256" key="2">
    <source>
        <dbReference type="ARBA" id="ARBA00005988"/>
    </source>
</evidence>
<evidence type="ECO:0000256" key="9">
    <source>
        <dbReference type="PROSITE-ProRule" id="PRU01379"/>
    </source>
</evidence>
<dbReference type="GO" id="GO:0006518">
    <property type="term" value="P:peptide metabolic process"/>
    <property type="evidence" value="ECO:0007669"/>
    <property type="project" value="TreeGrafter"/>
</dbReference>
<reference evidence="13" key="1">
    <citation type="submission" date="2020-07" db="EMBL/GenBank/DDBJ databases">
        <title>Multicomponent nature underlies the extraordinary mechanical properties of spider dragline silk.</title>
        <authorList>
            <person name="Kono N."/>
            <person name="Nakamura H."/>
            <person name="Mori M."/>
            <person name="Yoshida Y."/>
            <person name="Ohtoshi R."/>
            <person name="Malay A.D."/>
            <person name="Moran D.A.P."/>
            <person name="Tomita M."/>
            <person name="Numata K."/>
            <person name="Arakawa K."/>
        </authorList>
    </citation>
    <scope>NUCLEOTIDE SEQUENCE</scope>
</reference>
<dbReference type="GO" id="GO:0004181">
    <property type="term" value="F:metallocarboxypeptidase activity"/>
    <property type="evidence" value="ECO:0007669"/>
    <property type="project" value="InterPro"/>
</dbReference>
<dbReference type="GO" id="GO:0016485">
    <property type="term" value="P:protein processing"/>
    <property type="evidence" value="ECO:0007669"/>
    <property type="project" value="TreeGrafter"/>
</dbReference>
<dbReference type="SUPFAM" id="SSF49464">
    <property type="entry name" value="Carboxypeptidase regulatory domain-like"/>
    <property type="match status" value="4"/>
</dbReference>
<evidence type="ECO:0000259" key="12">
    <source>
        <dbReference type="PROSITE" id="PS52035"/>
    </source>
</evidence>
<dbReference type="PROSITE" id="PS00133">
    <property type="entry name" value="CARBOXYPEPT_ZN_2"/>
    <property type="match status" value="2"/>
</dbReference>
<comment type="caution">
    <text evidence="13">The sequence shown here is derived from an EMBL/GenBank/DDBJ whole genome shotgun (WGS) entry which is preliminary data.</text>
</comment>
<keyword evidence="7" id="KW-0862">Zinc</keyword>
<dbReference type="OrthoDB" id="10249045at2759"/>
<dbReference type="PANTHER" id="PTHR11532:SF57">
    <property type="entry name" value="CARBOXYPEPTIDASE D, B"/>
    <property type="match status" value="1"/>
</dbReference>
<evidence type="ECO:0000256" key="5">
    <source>
        <dbReference type="ARBA" id="ARBA00022723"/>
    </source>
</evidence>
<name>A0A8X6G6D3_TRICU</name>
<feature type="transmembrane region" description="Helical" evidence="10">
    <location>
        <begin position="1606"/>
        <end position="1632"/>
    </location>
</feature>
<feature type="domain" description="Peptidase M14" evidence="12">
    <location>
        <begin position="47"/>
        <end position="340"/>
    </location>
</feature>
<keyword evidence="14" id="KW-1185">Reference proteome</keyword>
<dbReference type="EMBL" id="BMAO01014736">
    <property type="protein sequence ID" value="GFQ96732.1"/>
    <property type="molecule type" value="Genomic_DNA"/>
</dbReference>
<keyword evidence="4" id="KW-0645">Protease</keyword>
<evidence type="ECO:0000256" key="7">
    <source>
        <dbReference type="ARBA" id="ARBA00022833"/>
    </source>
</evidence>
<evidence type="ECO:0000256" key="8">
    <source>
        <dbReference type="ARBA" id="ARBA00023180"/>
    </source>
</evidence>
<feature type="signal peptide" evidence="11">
    <location>
        <begin position="1"/>
        <end position="29"/>
    </location>
</feature>
<dbReference type="Pfam" id="PF00246">
    <property type="entry name" value="Peptidase_M14"/>
    <property type="match status" value="4"/>
</dbReference>
<evidence type="ECO:0000256" key="6">
    <source>
        <dbReference type="ARBA" id="ARBA00022801"/>
    </source>
</evidence>